<keyword evidence="5" id="KW-1185">Reference proteome</keyword>
<protein>
    <submittedName>
        <fullName evidence="4">GNAT family N-acetyltransferase</fullName>
    </submittedName>
</protein>
<gene>
    <name evidence="4" type="ORF">P4I72_11935</name>
</gene>
<evidence type="ECO:0000313" key="4">
    <source>
        <dbReference type="EMBL" id="MEC0227835.1"/>
    </source>
</evidence>
<dbReference type="PROSITE" id="PS51186">
    <property type="entry name" value="GNAT"/>
    <property type="match status" value="1"/>
</dbReference>
<feature type="domain" description="N-acetyltransferase" evidence="3">
    <location>
        <begin position="1"/>
        <end position="167"/>
    </location>
</feature>
<dbReference type="EMBL" id="JARLKY010000023">
    <property type="protein sequence ID" value="MEC0227835.1"/>
    <property type="molecule type" value="Genomic_DNA"/>
</dbReference>
<comment type="caution">
    <text evidence="4">The sequence shown here is derived from an EMBL/GenBank/DDBJ whole genome shotgun (WGS) entry which is preliminary data.</text>
</comment>
<reference evidence="4 5" key="1">
    <citation type="submission" date="2023-03" db="EMBL/GenBank/DDBJ databases">
        <title>Bacillus Genome Sequencing.</title>
        <authorList>
            <person name="Dunlap C."/>
        </authorList>
    </citation>
    <scope>NUCLEOTIDE SEQUENCE [LARGE SCALE GENOMIC DNA]</scope>
    <source>
        <strain evidence="4 5">BD-533</strain>
    </source>
</reference>
<dbReference type="Gene3D" id="3.40.630.30">
    <property type="match status" value="1"/>
</dbReference>
<name>A0ABU6G1I1_9BACL</name>
<dbReference type="Proteomes" id="UP001338137">
    <property type="component" value="Unassembled WGS sequence"/>
</dbReference>
<proteinExistence type="predicted"/>
<evidence type="ECO:0000259" key="3">
    <source>
        <dbReference type="PROSITE" id="PS51186"/>
    </source>
</evidence>
<accession>A0ABU6G1I1</accession>
<dbReference type="InterPro" id="IPR050680">
    <property type="entry name" value="YpeA/RimI_acetyltransf"/>
</dbReference>
<dbReference type="CDD" id="cd04301">
    <property type="entry name" value="NAT_SF"/>
    <property type="match status" value="1"/>
</dbReference>
<dbReference type="PANTHER" id="PTHR43420:SF47">
    <property type="entry name" value="N-ACETYLTRANSFERASE DOMAIN-CONTAINING PROTEIN"/>
    <property type="match status" value="1"/>
</dbReference>
<evidence type="ECO:0000256" key="1">
    <source>
        <dbReference type="ARBA" id="ARBA00022679"/>
    </source>
</evidence>
<dbReference type="PANTHER" id="PTHR43420">
    <property type="entry name" value="ACETYLTRANSFERASE"/>
    <property type="match status" value="1"/>
</dbReference>
<dbReference type="InterPro" id="IPR000182">
    <property type="entry name" value="GNAT_dom"/>
</dbReference>
<dbReference type="RefSeq" id="WP_326072117.1">
    <property type="nucleotide sequence ID" value="NZ_JARLKY010000023.1"/>
</dbReference>
<evidence type="ECO:0000313" key="5">
    <source>
        <dbReference type="Proteomes" id="UP001338137"/>
    </source>
</evidence>
<keyword evidence="2" id="KW-0012">Acyltransferase</keyword>
<keyword evidence="1" id="KW-0808">Transferase</keyword>
<dbReference type="SUPFAM" id="SSF55729">
    <property type="entry name" value="Acyl-CoA N-acyltransferases (Nat)"/>
    <property type="match status" value="1"/>
</dbReference>
<dbReference type="InterPro" id="IPR016181">
    <property type="entry name" value="Acyl_CoA_acyltransferase"/>
</dbReference>
<dbReference type="Pfam" id="PF00583">
    <property type="entry name" value="Acetyltransf_1"/>
    <property type="match status" value="1"/>
</dbReference>
<sequence>MHIRILHETDAQLYQELRLSALKANPEAFGSTYEREVEFSLETVAERLKLSSGKFVLGAFDGGDSLVGIVTFVRENSLKTAHKGNVYGMYVAPQTRGKGVGKLLMLELIKQARDLAGLEQINLTVVSNNDSAKQLYKSLGFVVYGVEPNALKFNGRYADEDLMVLKL</sequence>
<evidence type="ECO:0000256" key="2">
    <source>
        <dbReference type="ARBA" id="ARBA00023315"/>
    </source>
</evidence>
<organism evidence="4 5">
    <name type="scientific">Paenibacillus alba</name>
    <dbReference type="NCBI Taxonomy" id="1197127"/>
    <lineage>
        <taxon>Bacteria</taxon>
        <taxon>Bacillati</taxon>
        <taxon>Bacillota</taxon>
        <taxon>Bacilli</taxon>
        <taxon>Bacillales</taxon>
        <taxon>Paenibacillaceae</taxon>
        <taxon>Paenibacillus</taxon>
    </lineage>
</organism>